<dbReference type="InterPro" id="IPR010268">
    <property type="entry name" value="PaREP1"/>
</dbReference>
<feature type="compositionally biased region" description="Basic and acidic residues" evidence="1">
    <location>
        <begin position="167"/>
        <end position="192"/>
    </location>
</feature>
<feature type="region of interest" description="Disordered" evidence="1">
    <location>
        <begin position="167"/>
        <end position="198"/>
    </location>
</feature>
<dbReference type="GeneID" id="89290433"/>
<reference evidence="2 3" key="1">
    <citation type="submission" date="2023-09" db="EMBL/GenBank/DDBJ databases">
        <title>Pyrofollis japonicus gen. nov. sp. nov., a novel member of the family Pyrodictiaceae isolated from the Iheya North hydrothermal field.</title>
        <authorList>
            <person name="Miyazaki U."/>
            <person name="Sanari M."/>
            <person name="Tame A."/>
            <person name="Kitajima M."/>
            <person name="Okamoto A."/>
            <person name="Sawayama S."/>
            <person name="Miyazaki J."/>
            <person name="Takai K."/>
            <person name="Nakagawa S."/>
        </authorList>
    </citation>
    <scope>NUCLEOTIDE SEQUENCE [LARGE SCALE GENOMIC DNA]</scope>
    <source>
        <strain evidence="2 3">AV2</strain>
    </source>
</reference>
<evidence type="ECO:0000313" key="3">
    <source>
        <dbReference type="Proteomes" id="UP001341135"/>
    </source>
</evidence>
<dbReference type="RefSeq" id="WP_338250589.1">
    <property type="nucleotide sequence ID" value="NZ_AP028907.1"/>
</dbReference>
<name>A0ABM8J143_9CREN</name>
<organism evidence="2 3">
    <name type="scientific">Pyrodictium abyssi</name>
    <dbReference type="NCBI Taxonomy" id="54256"/>
    <lineage>
        <taxon>Archaea</taxon>
        <taxon>Thermoproteota</taxon>
        <taxon>Thermoprotei</taxon>
        <taxon>Desulfurococcales</taxon>
        <taxon>Pyrodictiaceae</taxon>
        <taxon>Pyrodictium</taxon>
    </lineage>
</organism>
<dbReference type="Pfam" id="PF05942">
    <property type="entry name" value="PaREP1"/>
    <property type="match status" value="1"/>
</dbReference>
<evidence type="ECO:0000313" key="2">
    <source>
        <dbReference type="EMBL" id="BES82862.1"/>
    </source>
</evidence>
<protein>
    <submittedName>
        <fullName evidence="2">PaREP1 family protein</fullName>
    </submittedName>
</protein>
<dbReference type="Proteomes" id="UP001341135">
    <property type="component" value="Chromosome"/>
</dbReference>
<dbReference type="EMBL" id="AP028907">
    <property type="protein sequence ID" value="BES82862.1"/>
    <property type="molecule type" value="Genomic_DNA"/>
</dbReference>
<sequence>MNPAALLEQPLPKPRRDLVGYASARALEALLEAQIALRFLEEGYTRNAAGKAFQAWRALTAALLALERDRIVEMLGEKERKWLEEVGVPRVPSSRLKPLARLVEEAAGVPYYTHLTSTALELHDYQYHGPDPSGELSKYPDRGEAARDIASILGKLAEIVEEQVKPRLESQGKWTREHQEALQRLHEKLREMSRHHRD</sequence>
<keyword evidence="3" id="KW-1185">Reference proteome</keyword>
<evidence type="ECO:0000256" key="1">
    <source>
        <dbReference type="SAM" id="MobiDB-lite"/>
    </source>
</evidence>
<accession>A0ABM8J143</accession>
<gene>
    <name evidence="2" type="ORF">PABY_24290</name>
</gene>
<proteinExistence type="predicted"/>